<evidence type="ECO:0008006" key="3">
    <source>
        <dbReference type="Google" id="ProtNLM"/>
    </source>
</evidence>
<organism evidence="1 2">
    <name type="scientific">Microbacterium elymi</name>
    <dbReference type="NCBI Taxonomy" id="2909587"/>
    <lineage>
        <taxon>Bacteria</taxon>
        <taxon>Bacillati</taxon>
        <taxon>Actinomycetota</taxon>
        <taxon>Actinomycetes</taxon>
        <taxon>Micrococcales</taxon>
        <taxon>Microbacteriaceae</taxon>
        <taxon>Microbacterium</taxon>
    </lineage>
</organism>
<dbReference type="RefSeq" id="WP_259612459.1">
    <property type="nucleotide sequence ID" value="NZ_CP091139.2"/>
</dbReference>
<sequence>MAYDDIDIPMRSMEDLEKAVKDTIDEFENATHNSEALESAIGSPLDRSGLRSQAQRFEEAWDDKRDTLKEHLVDLLDRVSGTREKWAELDAELAKAVDTSDGNDG</sequence>
<accession>A0ABY5NL78</accession>
<proteinExistence type="predicted"/>
<dbReference type="Proteomes" id="UP001054811">
    <property type="component" value="Chromosome"/>
</dbReference>
<evidence type="ECO:0000313" key="1">
    <source>
        <dbReference type="EMBL" id="UUT35831.1"/>
    </source>
</evidence>
<reference evidence="1" key="1">
    <citation type="submission" date="2022-01" db="EMBL/GenBank/DDBJ databases">
        <title>Microbacterium eymi and Microbacterium rhizovicinus sp. nov., isolated from the rhizospheric soil of Elymus tsukushiensis, a plant native to the Dokdo Islands, Republic of Korea.</title>
        <authorList>
            <person name="Hwang Y.J."/>
        </authorList>
    </citation>
    <scope>NUCLEOTIDE SEQUENCE</scope>
    <source>
        <strain evidence="1">KUDC0405</strain>
    </source>
</reference>
<name>A0ABY5NL78_9MICO</name>
<dbReference type="EMBL" id="CP091139">
    <property type="protein sequence ID" value="UUT35831.1"/>
    <property type="molecule type" value="Genomic_DNA"/>
</dbReference>
<protein>
    <recommendedName>
        <fullName evidence="3">Flagellar protein FlgN</fullName>
    </recommendedName>
</protein>
<evidence type="ECO:0000313" key="2">
    <source>
        <dbReference type="Proteomes" id="UP001054811"/>
    </source>
</evidence>
<gene>
    <name evidence="1" type="ORF">L2X98_21880</name>
</gene>
<keyword evidence="2" id="KW-1185">Reference proteome</keyword>